<keyword evidence="10 15" id="KW-0460">Magnesium</keyword>
<dbReference type="InterPro" id="IPR009061">
    <property type="entry name" value="DNA-bd_dom_put_sf"/>
</dbReference>
<evidence type="ECO:0000259" key="17">
    <source>
        <dbReference type="PROSITE" id="PS51483"/>
    </source>
</evidence>
<dbReference type="CDD" id="cd00769">
    <property type="entry name" value="PheRS_beta_core"/>
    <property type="match status" value="1"/>
</dbReference>
<dbReference type="GO" id="GO:0000049">
    <property type="term" value="F:tRNA binding"/>
    <property type="evidence" value="ECO:0007669"/>
    <property type="project" value="UniProtKB-KW"/>
</dbReference>
<evidence type="ECO:0000256" key="13">
    <source>
        <dbReference type="ARBA" id="ARBA00023146"/>
    </source>
</evidence>
<evidence type="ECO:0000256" key="1">
    <source>
        <dbReference type="ARBA" id="ARBA00004496"/>
    </source>
</evidence>
<comment type="similarity">
    <text evidence="2 15">Belongs to the phenylalanyl-tRNA synthetase beta subunit family. Type 1 subfamily.</text>
</comment>
<dbReference type="HAMAP" id="MF_00283">
    <property type="entry name" value="Phe_tRNA_synth_beta1"/>
    <property type="match status" value="1"/>
</dbReference>
<dbReference type="InterPro" id="IPR045864">
    <property type="entry name" value="aa-tRNA-synth_II/BPL/LPL"/>
</dbReference>
<dbReference type="Gene3D" id="3.30.930.10">
    <property type="entry name" value="Bira Bifunctional Protein, Domain 2"/>
    <property type="match status" value="1"/>
</dbReference>
<organism evidence="18 19">
    <name type="scientific">Candidatus Portnoybacteria bacterium RIFCSPHIGHO2_12_FULL_38_9</name>
    <dbReference type="NCBI Taxonomy" id="1801997"/>
    <lineage>
        <taxon>Bacteria</taxon>
        <taxon>Candidatus Portnoyibacteriota</taxon>
    </lineage>
</organism>
<gene>
    <name evidence="15" type="primary">pheT</name>
    <name evidence="18" type="ORF">A3J64_03595</name>
</gene>
<dbReference type="Gene3D" id="3.30.56.10">
    <property type="match status" value="1"/>
</dbReference>
<dbReference type="Pfam" id="PF17759">
    <property type="entry name" value="tRNA_synthFbeta"/>
    <property type="match status" value="1"/>
</dbReference>
<reference evidence="18 19" key="1">
    <citation type="journal article" date="2016" name="Nat. Commun.">
        <title>Thousands of microbial genomes shed light on interconnected biogeochemical processes in an aquifer system.</title>
        <authorList>
            <person name="Anantharaman K."/>
            <person name="Brown C.T."/>
            <person name="Hug L.A."/>
            <person name="Sharon I."/>
            <person name="Castelle C.J."/>
            <person name="Probst A.J."/>
            <person name="Thomas B.C."/>
            <person name="Singh A."/>
            <person name="Wilkins M.J."/>
            <person name="Karaoz U."/>
            <person name="Brodie E.L."/>
            <person name="Williams K.H."/>
            <person name="Hubbard S.S."/>
            <person name="Banfield J.F."/>
        </authorList>
    </citation>
    <scope>NUCLEOTIDE SEQUENCE [LARGE SCALE GENOMIC DNA]</scope>
</reference>
<dbReference type="InterPro" id="IPR004532">
    <property type="entry name" value="Phe-tRNA-ligase_IIc_bsu_bact"/>
</dbReference>
<keyword evidence="8 15" id="KW-0547">Nucleotide-binding</keyword>
<evidence type="ECO:0000256" key="3">
    <source>
        <dbReference type="ARBA" id="ARBA00011209"/>
    </source>
</evidence>
<dbReference type="InterPro" id="IPR005147">
    <property type="entry name" value="tRNA_synthase_B5-dom"/>
</dbReference>
<dbReference type="Pfam" id="PF03484">
    <property type="entry name" value="B5"/>
    <property type="match status" value="1"/>
</dbReference>
<dbReference type="GO" id="GO:0009328">
    <property type="term" value="C:phenylalanine-tRNA ligase complex"/>
    <property type="evidence" value="ECO:0007669"/>
    <property type="project" value="TreeGrafter"/>
</dbReference>
<keyword evidence="7 15" id="KW-0479">Metal-binding</keyword>
<dbReference type="Gene3D" id="3.50.40.10">
    <property type="entry name" value="Phenylalanyl-trna Synthetase, Chain B, domain 3"/>
    <property type="match status" value="1"/>
</dbReference>
<comment type="catalytic activity">
    <reaction evidence="14 15">
        <text>tRNA(Phe) + L-phenylalanine + ATP = L-phenylalanyl-tRNA(Phe) + AMP + diphosphate + H(+)</text>
        <dbReference type="Rhea" id="RHEA:19413"/>
        <dbReference type="Rhea" id="RHEA-COMP:9668"/>
        <dbReference type="Rhea" id="RHEA-COMP:9699"/>
        <dbReference type="ChEBI" id="CHEBI:15378"/>
        <dbReference type="ChEBI" id="CHEBI:30616"/>
        <dbReference type="ChEBI" id="CHEBI:33019"/>
        <dbReference type="ChEBI" id="CHEBI:58095"/>
        <dbReference type="ChEBI" id="CHEBI:78442"/>
        <dbReference type="ChEBI" id="CHEBI:78531"/>
        <dbReference type="ChEBI" id="CHEBI:456215"/>
        <dbReference type="EC" id="6.1.1.20"/>
    </reaction>
</comment>
<dbReference type="SUPFAM" id="SSF54991">
    <property type="entry name" value="Anticodon-binding domain of PheRS"/>
    <property type="match status" value="1"/>
</dbReference>
<evidence type="ECO:0000256" key="11">
    <source>
        <dbReference type="ARBA" id="ARBA00022884"/>
    </source>
</evidence>
<evidence type="ECO:0000256" key="4">
    <source>
        <dbReference type="ARBA" id="ARBA00022490"/>
    </source>
</evidence>
<feature type="binding site" evidence="15">
    <location>
        <position position="280"/>
    </location>
    <ligand>
        <name>Mg(2+)</name>
        <dbReference type="ChEBI" id="CHEBI:18420"/>
        <note>shared with alpha subunit</note>
    </ligand>
</feature>
<dbReference type="InterPro" id="IPR020825">
    <property type="entry name" value="Phe-tRNA_synthase-like_B3/B4"/>
</dbReference>
<feature type="domain" description="B5" evidence="17">
    <location>
        <begin position="220"/>
        <end position="296"/>
    </location>
</feature>
<dbReference type="InterPro" id="IPR005146">
    <property type="entry name" value="B3/B4_tRNA-bd"/>
</dbReference>
<evidence type="ECO:0000256" key="9">
    <source>
        <dbReference type="ARBA" id="ARBA00022840"/>
    </source>
</evidence>
<keyword evidence="4 15" id="KW-0963">Cytoplasm</keyword>
<dbReference type="SMART" id="SM00873">
    <property type="entry name" value="B3_4"/>
    <property type="match status" value="1"/>
</dbReference>
<name>A0A1G2FFR5_9BACT</name>
<evidence type="ECO:0000256" key="12">
    <source>
        <dbReference type="ARBA" id="ARBA00022917"/>
    </source>
</evidence>
<dbReference type="InterPro" id="IPR045060">
    <property type="entry name" value="Phe-tRNA-ligase_IIc_bsu"/>
</dbReference>
<evidence type="ECO:0000313" key="19">
    <source>
        <dbReference type="Proteomes" id="UP000177061"/>
    </source>
</evidence>
<evidence type="ECO:0000256" key="10">
    <source>
        <dbReference type="ARBA" id="ARBA00022842"/>
    </source>
</evidence>
<comment type="subunit">
    <text evidence="3 15">Tetramer of two alpha and two beta subunits.</text>
</comment>
<evidence type="ECO:0000256" key="5">
    <source>
        <dbReference type="ARBA" id="ARBA00022555"/>
    </source>
</evidence>
<dbReference type="EC" id="6.1.1.20" evidence="15"/>
<dbReference type="Gene3D" id="3.30.70.380">
    <property type="entry name" value="Ferrodoxin-fold anticodon-binding domain"/>
    <property type="match status" value="1"/>
</dbReference>
<proteinExistence type="inferred from homology"/>
<accession>A0A1G2FFR5</accession>
<keyword evidence="6 15" id="KW-0436">Ligase</keyword>
<comment type="subcellular location">
    <subcellularLocation>
        <location evidence="1 15">Cytoplasm</location>
    </subcellularLocation>
</comment>
<dbReference type="GO" id="GO:0006432">
    <property type="term" value="P:phenylalanyl-tRNA aminoacylation"/>
    <property type="evidence" value="ECO:0007669"/>
    <property type="project" value="UniProtKB-UniRule"/>
</dbReference>
<dbReference type="SMART" id="SM00896">
    <property type="entry name" value="FDX-ACB"/>
    <property type="match status" value="1"/>
</dbReference>
<dbReference type="SUPFAM" id="SSF46955">
    <property type="entry name" value="Putative DNA-binding domain"/>
    <property type="match status" value="1"/>
</dbReference>
<dbReference type="FunFam" id="3.30.70.380:FF:000001">
    <property type="entry name" value="Phenylalanine--tRNA ligase beta subunit"/>
    <property type="match status" value="1"/>
</dbReference>
<dbReference type="NCBIfam" id="TIGR00472">
    <property type="entry name" value="pheT_bact"/>
    <property type="match status" value="1"/>
</dbReference>
<dbReference type="GO" id="GO:0004826">
    <property type="term" value="F:phenylalanine-tRNA ligase activity"/>
    <property type="evidence" value="ECO:0007669"/>
    <property type="project" value="UniProtKB-UniRule"/>
</dbReference>
<keyword evidence="9 15" id="KW-0067">ATP-binding</keyword>
<dbReference type="SUPFAM" id="SSF55681">
    <property type="entry name" value="Class II aaRS and biotin synthetases"/>
    <property type="match status" value="1"/>
</dbReference>
<comment type="cofactor">
    <cofactor evidence="15">
        <name>Mg(2+)</name>
        <dbReference type="ChEBI" id="CHEBI:18420"/>
    </cofactor>
    <text evidence="15">Binds 2 magnesium ions per tetramer.</text>
</comment>
<evidence type="ECO:0000313" key="18">
    <source>
        <dbReference type="EMBL" id="OGZ36906.1"/>
    </source>
</evidence>
<dbReference type="PROSITE" id="PS51447">
    <property type="entry name" value="FDX_ACB"/>
    <property type="match status" value="1"/>
</dbReference>
<dbReference type="STRING" id="1801997.A3J64_03595"/>
<feature type="binding site" evidence="15">
    <location>
        <position position="283"/>
    </location>
    <ligand>
        <name>Mg(2+)</name>
        <dbReference type="ChEBI" id="CHEBI:18420"/>
        <note>shared with alpha subunit</note>
    </ligand>
</feature>
<evidence type="ECO:0000256" key="14">
    <source>
        <dbReference type="ARBA" id="ARBA00049255"/>
    </source>
</evidence>
<dbReference type="FunFam" id="3.50.40.10:FF:000001">
    <property type="entry name" value="Phenylalanine--tRNA ligase beta subunit"/>
    <property type="match status" value="1"/>
</dbReference>
<evidence type="ECO:0000256" key="6">
    <source>
        <dbReference type="ARBA" id="ARBA00022598"/>
    </source>
</evidence>
<dbReference type="AlphaFoldDB" id="A0A1G2FFR5"/>
<feature type="domain" description="FDX-ACB" evidence="16">
    <location>
        <begin position="521"/>
        <end position="614"/>
    </location>
</feature>
<dbReference type="InterPro" id="IPR005121">
    <property type="entry name" value="Fdx_antiC-bd"/>
</dbReference>
<evidence type="ECO:0000256" key="15">
    <source>
        <dbReference type="HAMAP-Rule" id="MF_00283"/>
    </source>
</evidence>
<keyword evidence="12 15" id="KW-0648">Protein biosynthesis</keyword>
<dbReference type="EMBL" id="MHNB01000019">
    <property type="protein sequence ID" value="OGZ36906.1"/>
    <property type="molecule type" value="Genomic_DNA"/>
</dbReference>
<dbReference type="SUPFAM" id="SSF56037">
    <property type="entry name" value="PheT/TilS domain"/>
    <property type="match status" value="1"/>
</dbReference>
<dbReference type="PANTHER" id="PTHR10947:SF0">
    <property type="entry name" value="PHENYLALANINE--TRNA LIGASE BETA SUBUNIT"/>
    <property type="match status" value="1"/>
</dbReference>
<keyword evidence="5" id="KW-0820">tRNA-binding</keyword>
<dbReference type="PANTHER" id="PTHR10947">
    <property type="entry name" value="PHENYLALANYL-TRNA SYNTHETASE BETA CHAIN AND LEUCINE-RICH REPEAT-CONTAINING PROTEIN 47"/>
    <property type="match status" value="1"/>
</dbReference>
<sequence>MGAVLKKNCSNGAAPIKVEVKNKDLCPRYCARVITDIKVGPSPKWLKERLEVIGQKSINNIVDAANYVMFETGQPLHAFDMDKVGGSPRRGLPPRIIIRRAKKGEKIITLENEKYELNSDILVIADTKEPLAIAGIKGGKKAEIDQGTKDIILEAANFNPQNIRQVSKKLGLRTESSLRFEAGLDANLASEAIDRAADLIQKIAGGEIVPGLIDVYPKKIRPKKIKLEVEKVKRLLGVEIPKKDIIKILESLSFKIQDTKYKILNTIIPTWRLDITLPEDLIEEIGRLFGYEKIPAQLPSAALIPPERNDSLVYENKIREILVSAGLSEVYNYSFISEKDIITRPVLVELENPVSREQKYLRPSLMPNLLKNIKDNLRFFNEVGLFEIGKVFKTEDKRQKTEVSEEKKLAGVFALKIKSEGTREFYQLKGVVDSLLNKLRISDVWYDDANNKQQTTNNKQFYHSARRAEIKVGDDLVGWLGEISPEILERLDIKPRVVGFEIDFEKLVALATEEREYLPPSKYPAVVRDIAVLVEPSARVEEVLNLIETAGGPLVQDVDLFDMYEGENIPDGKKNLAFHIVYQAEDRTLTDKEVNDLHAKIVWTLENEGGWEVRK</sequence>
<dbReference type="SMART" id="SM00874">
    <property type="entry name" value="B5"/>
    <property type="match status" value="1"/>
</dbReference>
<dbReference type="GO" id="GO:0000287">
    <property type="term" value="F:magnesium ion binding"/>
    <property type="evidence" value="ECO:0007669"/>
    <property type="project" value="UniProtKB-UniRule"/>
</dbReference>
<dbReference type="Pfam" id="PF03483">
    <property type="entry name" value="B3_4"/>
    <property type="match status" value="1"/>
</dbReference>
<evidence type="ECO:0000259" key="16">
    <source>
        <dbReference type="PROSITE" id="PS51447"/>
    </source>
</evidence>
<evidence type="ECO:0000256" key="8">
    <source>
        <dbReference type="ARBA" id="ARBA00022741"/>
    </source>
</evidence>
<comment type="caution">
    <text evidence="18">The sequence shown here is derived from an EMBL/GenBank/DDBJ whole genome shotgun (WGS) entry which is preliminary data.</text>
</comment>
<dbReference type="GO" id="GO:0005524">
    <property type="term" value="F:ATP binding"/>
    <property type="evidence" value="ECO:0007669"/>
    <property type="project" value="UniProtKB-UniRule"/>
</dbReference>
<evidence type="ECO:0000256" key="2">
    <source>
        <dbReference type="ARBA" id="ARBA00008653"/>
    </source>
</evidence>
<feature type="binding site" evidence="15">
    <location>
        <position position="284"/>
    </location>
    <ligand>
        <name>Mg(2+)</name>
        <dbReference type="ChEBI" id="CHEBI:18420"/>
        <note>shared with alpha subunit</note>
    </ligand>
</feature>
<keyword evidence="11" id="KW-0694">RNA-binding</keyword>
<keyword evidence="13 15" id="KW-0030">Aminoacyl-tRNA synthetase</keyword>
<dbReference type="InterPro" id="IPR036690">
    <property type="entry name" value="Fdx_antiC-bd_sf"/>
</dbReference>
<dbReference type="Proteomes" id="UP000177061">
    <property type="component" value="Unassembled WGS sequence"/>
</dbReference>
<evidence type="ECO:0000256" key="7">
    <source>
        <dbReference type="ARBA" id="ARBA00022723"/>
    </source>
</evidence>
<dbReference type="Pfam" id="PF03147">
    <property type="entry name" value="FDX-ACB"/>
    <property type="match status" value="1"/>
</dbReference>
<dbReference type="PROSITE" id="PS51483">
    <property type="entry name" value="B5"/>
    <property type="match status" value="1"/>
</dbReference>
<dbReference type="InterPro" id="IPR041616">
    <property type="entry name" value="PheRS_beta_core"/>
</dbReference>
<feature type="binding site" evidence="15">
    <location>
        <position position="274"/>
    </location>
    <ligand>
        <name>Mg(2+)</name>
        <dbReference type="ChEBI" id="CHEBI:18420"/>
        <note>shared with alpha subunit</note>
    </ligand>
</feature>
<protein>
    <recommendedName>
        <fullName evidence="15">Phenylalanine--tRNA ligase beta subunit</fullName>
        <ecNumber evidence="15">6.1.1.20</ecNumber>
    </recommendedName>
    <alternativeName>
        <fullName evidence="15">Phenylalanyl-tRNA synthetase beta subunit</fullName>
        <shortName evidence="15">PheRS</shortName>
    </alternativeName>
</protein>